<evidence type="ECO:0000313" key="4">
    <source>
        <dbReference type="Proteomes" id="UP000886876"/>
    </source>
</evidence>
<dbReference type="PANTHER" id="PTHR48081:SF13">
    <property type="entry name" value="ALPHA_BETA HYDROLASE"/>
    <property type="match status" value="1"/>
</dbReference>
<dbReference type="EMBL" id="DVJS01000248">
    <property type="protein sequence ID" value="HIS98271.1"/>
    <property type="molecule type" value="Genomic_DNA"/>
</dbReference>
<dbReference type="SUPFAM" id="SSF53474">
    <property type="entry name" value="alpha/beta-Hydrolases"/>
    <property type="match status" value="1"/>
</dbReference>
<dbReference type="Pfam" id="PF20434">
    <property type="entry name" value="BD-FAE"/>
    <property type="match status" value="1"/>
</dbReference>
<sequence>MGDLTYEGEYEWDGETVTTLPFEGEPPLAEFFEADKSCLWTLDGESCKPVKYTESGADDTVESGGLTDIKYASNSDAQVLDIHQPEGDGPNPVIALVHGGGFAFGDQAMPIIQPVIDAAVNAGYAVVSVDYRKSGEAAFPAALADVKAAVRFVRANAAEYGFDEDNIAIWGESAGAYLALMTALTPEVAELNGDVADNLEYSSTVKALVSFYAPVEFCTMDAEYAALGRTDTSFATADSFESKFLGFPIGEDEAAAYASYWGTYVDQLPADFALKAWIQVGDADRNVPYTQSVNFAERLAEITGDVNVSFSIIEGAGHEDSAFYTAENLADVLAFLDGVMK</sequence>
<proteinExistence type="predicted"/>
<comment type="caution">
    <text evidence="3">The sequence shown here is derived from an EMBL/GenBank/DDBJ whole genome shotgun (WGS) entry which is preliminary data.</text>
</comment>
<organism evidence="3 4">
    <name type="scientific">Candidatus Scatomorpha pullistercoris</name>
    <dbReference type="NCBI Taxonomy" id="2840929"/>
    <lineage>
        <taxon>Bacteria</taxon>
        <taxon>Bacillati</taxon>
        <taxon>Bacillota</taxon>
        <taxon>Clostridia</taxon>
        <taxon>Eubacteriales</taxon>
        <taxon>Candidatus Scatomorpha</taxon>
    </lineage>
</organism>
<evidence type="ECO:0000313" key="3">
    <source>
        <dbReference type="EMBL" id="HIS98271.1"/>
    </source>
</evidence>
<evidence type="ECO:0000256" key="1">
    <source>
        <dbReference type="ARBA" id="ARBA00022801"/>
    </source>
</evidence>
<protein>
    <submittedName>
        <fullName evidence="3">Alpha/beta hydrolase</fullName>
    </submittedName>
</protein>
<name>A0A9D1G6U5_9FIRM</name>
<dbReference type="InterPro" id="IPR029058">
    <property type="entry name" value="AB_hydrolase_fold"/>
</dbReference>
<dbReference type="Proteomes" id="UP000886876">
    <property type="component" value="Unassembled WGS sequence"/>
</dbReference>
<dbReference type="InterPro" id="IPR049492">
    <property type="entry name" value="BD-FAE-like_dom"/>
</dbReference>
<dbReference type="AlphaFoldDB" id="A0A9D1G6U5"/>
<accession>A0A9D1G6U5</accession>
<dbReference type="PANTHER" id="PTHR48081">
    <property type="entry name" value="AB HYDROLASE SUPERFAMILY PROTEIN C4A8.06C"/>
    <property type="match status" value="1"/>
</dbReference>
<reference evidence="3" key="1">
    <citation type="submission" date="2020-10" db="EMBL/GenBank/DDBJ databases">
        <authorList>
            <person name="Gilroy R."/>
        </authorList>
    </citation>
    <scope>NUCLEOTIDE SEQUENCE</scope>
    <source>
        <strain evidence="3">ChiHecec3B27-6122</strain>
    </source>
</reference>
<dbReference type="GO" id="GO:0016787">
    <property type="term" value="F:hydrolase activity"/>
    <property type="evidence" value="ECO:0007669"/>
    <property type="project" value="UniProtKB-KW"/>
</dbReference>
<dbReference type="Gene3D" id="3.40.50.1820">
    <property type="entry name" value="alpha/beta hydrolase"/>
    <property type="match status" value="1"/>
</dbReference>
<keyword evidence="1 3" id="KW-0378">Hydrolase</keyword>
<dbReference type="InterPro" id="IPR050300">
    <property type="entry name" value="GDXG_lipolytic_enzyme"/>
</dbReference>
<reference evidence="3" key="2">
    <citation type="journal article" date="2021" name="PeerJ">
        <title>Extensive microbial diversity within the chicken gut microbiome revealed by metagenomics and culture.</title>
        <authorList>
            <person name="Gilroy R."/>
            <person name="Ravi A."/>
            <person name="Getino M."/>
            <person name="Pursley I."/>
            <person name="Horton D.L."/>
            <person name="Alikhan N.F."/>
            <person name="Baker D."/>
            <person name="Gharbi K."/>
            <person name="Hall N."/>
            <person name="Watson M."/>
            <person name="Adriaenssens E.M."/>
            <person name="Foster-Nyarko E."/>
            <person name="Jarju S."/>
            <person name="Secka A."/>
            <person name="Antonio M."/>
            <person name="Oren A."/>
            <person name="Chaudhuri R.R."/>
            <person name="La Ragione R."/>
            <person name="Hildebrand F."/>
            <person name="Pallen M.J."/>
        </authorList>
    </citation>
    <scope>NUCLEOTIDE SEQUENCE</scope>
    <source>
        <strain evidence="3">ChiHecec3B27-6122</strain>
    </source>
</reference>
<feature type="domain" description="BD-FAE-like" evidence="2">
    <location>
        <begin position="80"/>
        <end position="299"/>
    </location>
</feature>
<evidence type="ECO:0000259" key="2">
    <source>
        <dbReference type="Pfam" id="PF20434"/>
    </source>
</evidence>
<gene>
    <name evidence="3" type="ORF">IAD42_09865</name>
</gene>